<gene>
    <name evidence="1" type="ORF">H8R92_07015</name>
</gene>
<name>A0A8I0A625_9CLOT</name>
<sequence>MKKIFDEINDLRQVINDIDDEKYKNILSAISGVVNDMALKVEEIIVKQEAIEENMEYIGDDLTDMREELFEEVSFDDLENLEDEYEEIHCHNCGKPLFVERKAIENNSSIPCPFCNKNAK</sequence>
<dbReference type="Proteomes" id="UP000662088">
    <property type="component" value="Unassembled WGS sequence"/>
</dbReference>
<proteinExistence type="predicted"/>
<dbReference type="RefSeq" id="WP_022212617.1">
    <property type="nucleotide sequence ID" value="NZ_JACOOQ010000010.1"/>
</dbReference>
<organism evidence="1 2">
    <name type="scientific">Clostridium lentum</name>
    <dbReference type="NCBI Taxonomy" id="2763037"/>
    <lineage>
        <taxon>Bacteria</taxon>
        <taxon>Bacillati</taxon>
        <taxon>Bacillota</taxon>
        <taxon>Clostridia</taxon>
        <taxon>Eubacteriales</taxon>
        <taxon>Clostridiaceae</taxon>
        <taxon>Clostridium</taxon>
    </lineage>
</organism>
<dbReference type="NCBIfam" id="NF045650">
    <property type="entry name" value="CD1247_Nterm"/>
    <property type="match status" value="1"/>
</dbReference>
<comment type="caution">
    <text evidence="1">The sequence shown here is derived from an EMBL/GenBank/DDBJ whole genome shotgun (WGS) entry which is preliminary data.</text>
</comment>
<reference evidence="1" key="1">
    <citation type="submission" date="2020-08" db="EMBL/GenBank/DDBJ databases">
        <title>Genome public.</title>
        <authorList>
            <person name="Liu C."/>
            <person name="Sun Q."/>
        </authorList>
    </citation>
    <scope>NUCLEOTIDE SEQUENCE</scope>
    <source>
        <strain evidence="1">NSJ-42</strain>
    </source>
</reference>
<evidence type="ECO:0000313" key="2">
    <source>
        <dbReference type="Proteomes" id="UP000662088"/>
    </source>
</evidence>
<evidence type="ECO:0000313" key="1">
    <source>
        <dbReference type="EMBL" id="MBC5640184.1"/>
    </source>
</evidence>
<dbReference type="InterPro" id="IPR054688">
    <property type="entry name" value="CD1247_N"/>
</dbReference>
<protein>
    <submittedName>
        <fullName evidence="1">Uncharacterized protein</fullName>
    </submittedName>
</protein>
<keyword evidence="2" id="KW-1185">Reference proteome</keyword>
<dbReference type="AlphaFoldDB" id="A0A8I0A625"/>
<dbReference type="EMBL" id="JACOOQ010000010">
    <property type="protein sequence ID" value="MBC5640184.1"/>
    <property type="molecule type" value="Genomic_DNA"/>
</dbReference>
<accession>A0A8I0A625</accession>